<feature type="domain" description="RNA polymerase sigma factor 70 region 4 type 2" evidence="6">
    <location>
        <begin position="135"/>
        <end position="187"/>
    </location>
</feature>
<dbReference type="PANTHER" id="PTHR43133">
    <property type="entry name" value="RNA POLYMERASE ECF-TYPE SIGMA FACTO"/>
    <property type="match status" value="1"/>
</dbReference>
<dbReference type="InterPro" id="IPR039425">
    <property type="entry name" value="RNA_pol_sigma-70-like"/>
</dbReference>
<dbReference type="InterPro" id="IPR013325">
    <property type="entry name" value="RNA_pol_sigma_r2"/>
</dbReference>
<dbReference type="Proteomes" id="UP000233565">
    <property type="component" value="Unassembled WGS sequence"/>
</dbReference>
<dbReference type="Gene3D" id="1.10.1740.10">
    <property type="match status" value="1"/>
</dbReference>
<dbReference type="EMBL" id="PJBV01000010">
    <property type="protein sequence ID" value="PKH44254.1"/>
    <property type="molecule type" value="Genomic_DNA"/>
</dbReference>
<evidence type="ECO:0000313" key="7">
    <source>
        <dbReference type="EMBL" id="PKH44254.1"/>
    </source>
</evidence>
<accession>A0A1I0XBH6</accession>
<dbReference type="Pfam" id="PF04542">
    <property type="entry name" value="Sigma70_r2"/>
    <property type="match status" value="1"/>
</dbReference>
<gene>
    <name evidence="7" type="ORF">CXG46_01475</name>
    <name evidence="8" type="ORF">SAMN05192575_102290</name>
</gene>
<protein>
    <submittedName>
        <fullName evidence="8">RNA polymerase sigma-70 factor, ECF subfamily</fullName>
    </submittedName>
    <submittedName>
        <fullName evidence="7">RNA polymerase subunit sigma-70</fullName>
    </submittedName>
</protein>
<dbReference type="SUPFAM" id="SSF88946">
    <property type="entry name" value="Sigma2 domain of RNA polymerase sigma factors"/>
    <property type="match status" value="1"/>
</dbReference>
<name>A0A1I0XBH6_9ACTN</name>
<dbReference type="NCBIfam" id="TIGR02937">
    <property type="entry name" value="sigma70-ECF"/>
    <property type="match status" value="1"/>
</dbReference>
<keyword evidence="4" id="KW-0804">Transcription</keyword>
<evidence type="ECO:0000256" key="3">
    <source>
        <dbReference type="ARBA" id="ARBA00023082"/>
    </source>
</evidence>
<dbReference type="STRING" id="748909.SAMN05192575_102290"/>
<dbReference type="AlphaFoldDB" id="A0A1I0XBH6"/>
<dbReference type="SUPFAM" id="SSF88659">
    <property type="entry name" value="Sigma3 and sigma4 domains of RNA polymerase sigma factors"/>
    <property type="match status" value="1"/>
</dbReference>
<dbReference type="EMBL" id="FOKC01000002">
    <property type="protein sequence ID" value="SFA98402.1"/>
    <property type="molecule type" value="Genomic_DNA"/>
</dbReference>
<feature type="domain" description="RNA polymerase sigma-70 region 2" evidence="5">
    <location>
        <begin position="37"/>
        <end position="104"/>
    </location>
</feature>
<reference evidence="8" key="1">
    <citation type="submission" date="2016-10" db="EMBL/GenBank/DDBJ databases">
        <authorList>
            <person name="de Groot N.N."/>
        </authorList>
    </citation>
    <scope>NUCLEOTIDE SEQUENCE [LARGE SCALE GENOMIC DNA]</scope>
    <source>
        <strain evidence="8">CGMCC 1.10697</strain>
    </source>
</reference>
<evidence type="ECO:0000313" key="10">
    <source>
        <dbReference type="Proteomes" id="UP000233565"/>
    </source>
</evidence>
<evidence type="ECO:0000313" key="8">
    <source>
        <dbReference type="EMBL" id="SFA98402.1"/>
    </source>
</evidence>
<organism evidence="8 9">
    <name type="scientific">Nocardioides alpinus</name>
    <dbReference type="NCBI Taxonomy" id="748909"/>
    <lineage>
        <taxon>Bacteria</taxon>
        <taxon>Bacillati</taxon>
        <taxon>Actinomycetota</taxon>
        <taxon>Actinomycetes</taxon>
        <taxon>Propionibacteriales</taxon>
        <taxon>Nocardioidaceae</taxon>
        <taxon>Nocardioides</taxon>
    </lineage>
</organism>
<keyword evidence="2" id="KW-0805">Transcription regulation</keyword>
<dbReference type="OrthoDB" id="5244716at2"/>
<dbReference type="GO" id="GO:0016987">
    <property type="term" value="F:sigma factor activity"/>
    <property type="evidence" value="ECO:0007669"/>
    <property type="project" value="UniProtKB-KW"/>
</dbReference>
<comment type="similarity">
    <text evidence="1">Belongs to the sigma-70 factor family. ECF subfamily.</text>
</comment>
<proteinExistence type="inferred from homology"/>
<evidence type="ECO:0000259" key="6">
    <source>
        <dbReference type="Pfam" id="PF08281"/>
    </source>
</evidence>
<dbReference type="InterPro" id="IPR036388">
    <property type="entry name" value="WH-like_DNA-bd_sf"/>
</dbReference>
<dbReference type="InterPro" id="IPR013249">
    <property type="entry name" value="RNA_pol_sigma70_r4_t2"/>
</dbReference>
<dbReference type="Pfam" id="PF08281">
    <property type="entry name" value="Sigma70_r4_2"/>
    <property type="match status" value="1"/>
</dbReference>
<dbReference type="CDD" id="cd06171">
    <property type="entry name" value="Sigma70_r4"/>
    <property type="match status" value="1"/>
</dbReference>
<evidence type="ECO:0000256" key="1">
    <source>
        <dbReference type="ARBA" id="ARBA00010641"/>
    </source>
</evidence>
<evidence type="ECO:0000259" key="5">
    <source>
        <dbReference type="Pfam" id="PF04542"/>
    </source>
</evidence>
<dbReference type="Proteomes" id="UP000199113">
    <property type="component" value="Unassembled WGS sequence"/>
</dbReference>
<dbReference type="InterPro" id="IPR013324">
    <property type="entry name" value="RNA_pol_sigma_r3/r4-like"/>
</dbReference>
<evidence type="ECO:0000256" key="4">
    <source>
        <dbReference type="ARBA" id="ARBA00023163"/>
    </source>
</evidence>
<sequence length="195" mass="21849">MHTLHTSPVPADGLEPATDAALVRAARLGDDAAFGELVDRHGPGMLRYARRLVGGSEADAGEVVQEAFISAWKGLDSFRGDSSLRTWLFRLVHRRAVDLIRHRRPTPIDDDLLSHVIRVADDNPLQDVMDSELLEALQEALDELPWNQRAAWLLREVEGLGYDEIAHAMGTTVGSVRGHLHRGRRQLAERMARWR</sequence>
<dbReference type="InterPro" id="IPR014284">
    <property type="entry name" value="RNA_pol_sigma-70_dom"/>
</dbReference>
<evidence type="ECO:0000256" key="2">
    <source>
        <dbReference type="ARBA" id="ARBA00023015"/>
    </source>
</evidence>
<reference evidence="7 10" key="2">
    <citation type="submission" date="2017-12" db="EMBL/GenBank/DDBJ databases">
        <title>Pharmacopeia of the Arctic Ocean.</title>
        <authorList>
            <person name="Collins E."/>
            <person name="Ducluzeau A.-L."/>
        </authorList>
    </citation>
    <scope>NUCLEOTIDE SEQUENCE [LARGE SCALE GENOMIC DNA]</scope>
    <source>
        <strain evidence="7 10">DSM 23325</strain>
    </source>
</reference>
<dbReference type="InterPro" id="IPR007627">
    <property type="entry name" value="RNA_pol_sigma70_r2"/>
</dbReference>
<dbReference type="Gene3D" id="1.10.10.10">
    <property type="entry name" value="Winged helix-like DNA-binding domain superfamily/Winged helix DNA-binding domain"/>
    <property type="match status" value="1"/>
</dbReference>
<evidence type="ECO:0000313" key="9">
    <source>
        <dbReference type="Proteomes" id="UP000199113"/>
    </source>
</evidence>
<dbReference type="GO" id="GO:0006352">
    <property type="term" value="P:DNA-templated transcription initiation"/>
    <property type="evidence" value="ECO:0007669"/>
    <property type="project" value="InterPro"/>
</dbReference>
<dbReference type="GO" id="GO:0003677">
    <property type="term" value="F:DNA binding"/>
    <property type="evidence" value="ECO:0007669"/>
    <property type="project" value="InterPro"/>
</dbReference>
<keyword evidence="3" id="KW-0731">Sigma factor</keyword>
<dbReference type="PANTHER" id="PTHR43133:SF51">
    <property type="entry name" value="RNA POLYMERASE SIGMA FACTOR"/>
    <property type="match status" value="1"/>
</dbReference>
<keyword evidence="10" id="KW-1185">Reference proteome</keyword>